<sequence length="170" mass="19838">MRVDLFLFELDKLDVILGMAFLTKYHAVLDCFNKEARKLMKKGHTAYLEHVVDTRASRDDPSKVPIVCEYLDVFLEELSGFSPKREIEFEIKVASWSTLISQIPYYMTPNKMKELKNQLEELIEKGYIRPNTSPWGAPVLFVKNKDGSMRLCIDYRQLDKVTIKNKYPLP</sequence>
<organism evidence="2 4">
    <name type="scientific">Cucumis melo var. makuwa</name>
    <name type="common">Oriental melon</name>
    <dbReference type="NCBI Taxonomy" id="1194695"/>
    <lineage>
        <taxon>Eukaryota</taxon>
        <taxon>Viridiplantae</taxon>
        <taxon>Streptophyta</taxon>
        <taxon>Embryophyta</taxon>
        <taxon>Tracheophyta</taxon>
        <taxon>Spermatophyta</taxon>
        <taxon>Magnoliopsida</taxon>
        <taxon>eudicotyledons</taxon>
        <taxon>Gunneridae</taxon>
        <taxon>Pentapetalae</taxon>
        <taxon>rosids</taxon>
        <taxon>fabids</taxon>
        <taxon>Cucurbitales</taxon>
        <taxon>Cucurbitaceae</taxon>
        <taxon>Benincaseae</taxon>
        <taxon>Cucumis</taxon>
    </lineage>
</organism>
<dbReference type="PANTHER" id="PTHR15503">
    <property type="entry name" value="LDOC1 RELATED"/>
    <property type="match status" value="1"/>
</dbReference>
<dbReference type="PANTHER" id="PTHR15503:SF45">
    <property type="entry name" value="RNA-DIRECTED DNA POLYMERASE HOMOLOG"/>
    <property type="match status" value="1"/>
</dbReference>
<accession>A0A5D3C2T7</accession>
<evidence type="ECO:0000313" key="3">
    <source>
        <dbReference type="Proteomes" id="UP000321393"/>
    </source>
</evidence>
<proteinExistence type="predicted"/>
<name>A0A5D3C2T7_CUCMM</name>
<dbReference type="STRING" id="1194695.A0A5D3C2T7"/>
<dbReference type="InterPro" id="IPR043502">
    <property type="entry name" value="DNA/RNA_pol_sf"/>
</dbReference>
<evidence type="ECO:0008006" key="5">
    <source>
        <dbReference type="Google" id="ProtNLM"/>
    </source>
</evidence>
<evidence type="ECO:0000313" key="2">
    <source>
        <dbReference type="EMBL" id="TYK05614.1"/>
    </source>
</evidence>
<dbReference type="EMBL" id="SSTE01017321">
    <property type="protein sequence ID" value="KAA0040571.1"/>
    <property type="molecule type" value="Genomic_DNA"/>
</dbReference>
<dbReference type="Proteomes" id="UP000321393">
    <property type="component" value="Unassembled WGS sequence"/>
</dbReference>
<dbReference type="InterPro" id="IPR032567">
    <property type="entry name" value="RTL1-rel"/>
</dbReference>
<dbReference type="OrthoDB" id="1735095at2759"/>
<dbReference type="Proteomes" id="UP000321947">
    <property type="component" value="Unassembled WGS sequence"/>
</dbReference>
<comment type="caution">
    <text evidence="2">The sequence shown here is derived from an EMBL/GenBank/DDBJ whole genome shotgun (WGS) entry which is preliminary data.</text>
</comment>
<dbReference type="AlphaFoldDB" id="A0A5D3C2T7"/>
<dbReference type="SUPFAM" id="SSF56672">
    <property type="entry name" value="DNA/RNA polymerases"/>
    <property type="match status" value="1"/>
</dbReference>
<dbReference type="EMBL" id="SSTD01013776">
    <property type="protein sequence ID" value="TYK05614.1"/>
    <property type="molecule type" value="Genomic_DNA"/>
</dbReference>
<dbReference type="Pfam" id="PF08284">
    <property type="entry name" value="RVP_2"/>
    <property type="match status" value="1"/>
</dbReference>
<evidence type="ECO:0000313" key="4">
    <source>
        <dbReference type="Proteomes" id="UP000321947"/>
    </source>
</evidence>
<evidence type="ECO:0000313" key="1">
    <source>
        <dbReference type="EMBL" id="KAA0040571.1"/>
    </source>
</evidence>
<gene>
    <name evidence="2" type="ORF">E5676_scaffold98G00700</name>
    <name evidence="1" type="ORF">E6C27_scaffold262G001410</name>
</gene>
<protein>
    <recommendedName>
        <fullName evidence="5">DNA/RNA polymerases superfamily protein</fullName>
    </recommendedName>
</protein>
<dbReference type="Gene3D" id="3.10.10.10">
    <property type="entry name" value="HIV Type 1 Reverse Transcriptase, subunit A, domain 1"/>
    <property type="match status" value="1"/>
</dbReference>
<reference evidence="3 4" key="1">
    <citation type="submission" date="2019-08" db="EMBL/GenBank/DDBJ databases">
        <title>Draft genome sequences of two oriental melons (Cucumis melo L. var makuwa).</title>
        <authorList>
            <person name="Kwon S.-Y."/>
        </authorList>
    </citation>
    <scope>NUCLEOTIDE SEQUENCE [LARGE SCALE GENOMIC DNA]</scope>
    <source>
        <strain evidence="4">cv. Chang Bougi</strain>
        <strain evidence="3">cv. SW 3</strain>
        <tissue evidence="2">Leaf</tissue>
    </source>
</reference>